<keyword evidence="1" id="KW-1133">Transmembrane helix</keyword>
<proteinExistence type="predicted"/>
<dbReference type="PANTHER" id="PTHR43032">
    <property type="entry name" value="PROTEIN-METHIONINE-SULFOXIDE REDUCTASE"/>
    <property type="match status" value="1"/>
</dbReference>
<dbReference type="PANTHER" id="PTHR43032:SF2">
    <property type="entry name" value="BLL0505 PROTEIN"/>
    <property type="match status" value="1"/>
</dbReference>
<dbReference type="STRING" id="1797197.A2Y75_00760"/>
<dbReference type="InterPro" id="IPR036374">
    <property type="entry name" value="OxRdtase_Mopterin-bd_sf"/>
</dbReference>
<sequence length="216" mass="23772">MEKVRPWLGIAIVLILIIGGGAFFLVRNRTPKTSIELPDGGAAEVTPTDKMRVRTAEGEPDIEIGDYRLTIDGFVDGQLSLTLDDLRAFQAEERLVDLPCVEGWTETAVWKGVRLISVLERAGVLVGADNVVFSSPGGYTTSLTIADIEESDPLLAYEVNGEILPKNQGYPVRLVVPDKLGYKWIKWVTGIEVIAGEYKGYWESRGYSNEADARGR</sequence>
<dbReference type="SUPFAM" id="SSF56524">
    <property type="entry name" value="Oxidoreductase molybdopterin-binding domain"/>
    <property type="match status" value="1"/>
</dbReference>
<reference evidence="3 4" key="1">
    <citation type="journal article" date="2016" name="Nat. Commun.">
        <title>Thousands of microbial genomes shed light on interconnected biogeochemical processes in an aquifer system.</title>
        <authorList>
            <person name="Anantharaman K."/>
            <person name="Brown C.T."/>
            <person name="Hug L.A."/>
            <person name="Sharon I."/>
            <person name="Castelle C.J."/>
            <person name="Probst A.J."/>
            <person name="Thomas B.C."/>
            <person name="Singh A."/>
            <person name="Wilkins M.J."/>
            <person name="Karaoz U."/>
            <person name="Brodie E.L."/>
            <person name="Williams K.H."/>
            <person name="Hubbard S.S."/>
            <person name="Banfield J.F."/>
        </authorList>
    </citation>
    <scope>NUCLEOTIDE SEQUENCE [LARGE SCALE GENOMIC DNA]</scope>
</reference>
<organism evidence="3 4">
    <name type="scientific">Candidatus Solincola sediminis</name>
    <dbReference type="NCBI Taxonomy" id="1797199"/>
    <lineage>
        <taxon>Bacteria</taxon>
        <taxon>Bacillati</taxon>
        <taxon>Actinomycetota</taxon>
        <taxon>Candidatus Geothermincolia</taxon>
        <taxon>Candidatus Geothermincolales</taxon>
        <taxon>Candidatus Geothermincolaceae</taxon>
        <taxon>Candidatus Solincola</taxon>
    </lineage>
</organism>
<comment type="caution">
    <text evidence="3">The sequence shown here is derived from an EMBL/GenBank/DDBJ whole genome shotgun (WGS) entry which is preliminary data.</text>
</comment>
<dbReference type="Pfam" id="PF00174">
    <property type="entry name" value="Oxidored_molyb"/>
    <property type="match status" value="1"/>
</dbReference>
<feature type="domain" description="Oxidoreductase molybdopterin-binding" evidence="2">
    <location>
        <begin position="60"/>
        <end position="202"/>
    </location>
</feature>
<dbReference type="AlphaFoldDB" id="A0A1F2WQG6"/>
<evidence type="ECO:0000313" key="3">
    <source>
        <dbReference type="EMBL" id="OFW59046.1"/>
    </source>
</evidence>
<evidence type="ECO:0000259" key="2">
    <source>
        <dbReference type="Pfam" id="PF00174"/>
    </source>
</evidence>
<dbReference type="Gene3D" id="3.90.420.10">
    <property type="entry name" value="Oxidoreductase, molybdopterin-binding domain"/>
    <property type="match status" value="1"/>
</dbReference>
<keyword evidence="1" id="KW-0472">Membrane</keyword>
<feature type="transmembrane region" description="Helical" evidence="1">
    <location>
        <begin position="6"/>
        <end position="26"/>
    </location>
</feature>
<protein>
    <recommendedName>
        <fullName evidence="2">Oxidoreductase molybdopterin-binding domain-containing protein</fullName>
    </recommendedName>
</protein>
<dbReference type="EMBL" id="MELK01000019">
    <property type="protein sequence ID" value="OFW59046.1"/>
    <property type="molecule type" value="Genomic_DNA"/>
</dbReference>
<dbReference type="Proteomes" id="UP000177876">
    <property type="component" value="Unassembled WGS sequence"/>
</dbReference>
<evidence type="ECO:0000256" key="1">
    <source>
        <dbReference type="SAM" id="Phobius"/>
    </source>
</evidence>
<keyword evidence="1" id="KW-0812">Transmembrane</keyword>
<dbReference type="CDD" id="cd00321">
    <property type="entry name" value="SO_family_Moco"/>
    <property type="match status" value="1"/>
</dbReference>
<name>A0A1F2WQG6_9ACTN</name>
<evidence type="ECO:0000313" key="4">
    <source>
        <dbReference type="Proteomes" id="UP000177876"/>
    </source>
</evidence>
<gene>
    <name evidence="3" type="ORF">A2Y75_00760</name>
</gene>
<accession>A0A1F2WQG6</accession>
<dbReference type="InterPro" id="IPR000572">
    <property type="entry name" value="OxRdtase_Mopterin-bd_dom"/>
</dbReference>